<reference evidence="8" key="2">
    <citation type="submission" date="2023-06" db="EMBL/GenBank/DDBJ databases">
        <authorList>
            <person name="Ma L."/>
            <person name="Liu K.-W."/>
            <person name="Li Z."/>
            <person name="Hsiao Y.-Y."/>
            <person name="Qi Y."/>
            <person name="Fu T."/>
            <person name="Tang G."/>
            <person name="Zhang D."/>
            <person name="Sun W.-H."/>
            <person name="Liu D.-K."/>
            <person name="Li Y."/>
            <person name="Chen G.-Z."/>
            <person name="Liu X.-D."/>
            <person name="Liao X.-Y."/>
            <person name="Jiang Y.-T."/>
            <person name="Yu X."/>
            <person name="Hao Y."/>
            <person name="Huang J."/>
            <person name="Zhao X.-W."/>
            <person name="Ke S."/>
            <person name="Chen Y.-Y."/>
            <person name="Wu W.-L."/>
            <person name="Hsu J.-L."/>
            <person name="Lin Y.-F."/>
            <person name="Huang M.-D."/>
            <person name="Li C.-Y."/>
            <person name="Huang L."/>
            <person name="Wang Z.-W."/>
            <person name="Zhao X."/>
            <person name="Zhong W.-Y."/>
            <person name="Peng D.-H."/>
            <person name="Ahmad S."/>
            <person name="Lan S."/>
            <person name="Zhang J.-S."/>
            <person name="Tsai W.-C."/>
            <person name="Van De Peer Y."/>
            <person name="Liu Z.-J."/>
        </authorList>
    </citation>
    <scope>NUCLEOTIDE SEQUENCE</scope>
    <source>
        <strain evidence="8">SCP</strain>
        <tissue evidence="8">Leaves</tissue>
    </source>
</reference>
<comment type="caution">
    <text evidence="8">The sequence shown here is derived from an EMBL/GenBank/DDBJ whole genome shotgun (WGS) entry which is preliminary data.</text>
</comment>
<dbReference type="AlphaFoldDB" id="A0AAV9BT95"/>
<evidence type="ECO:0000259" key="6">
    <source>
        <dbReference type="Pfam" id="PF08640"/>
    </source>
</evidence>
<dbReference type="Pfam" id="PF08640">
    <property type="entry name" value="U3_assoc_6"/>
    <property type="match status" value="1"/>
</dbReference>
<dbReference type="InterPro" id="IPR055347">
    <property type="entry name" value="UTP6_N"/>
</dbReference>
<evidence type="ECO:0000313" key="8">
    <source>
        <dbReference type="EMBL" id="KAK1279895.1"/>
    </source>
</evidence>
<dbReference type="SMART" id="SM00386">
    <property type="entry name" value="HAT"/>
    <property type="match status" value="5"/>
</dbReference>
<keyword evidence="9" id="KW-1185">Reference proteome</keyword>
<dbReference type="Pfam" id="PF24892">
    <property type="entry name" value="UTP6_C"/>
    <property type="match status" value="1"/>
</dbReference>
<dbReference type="InterPro" id="IPR003107">
    <property type="entry name" value="HAT"/>
</dbReference>
<feature type="domain" description="U3 small nucleolar RNA-associated protein 6 homolog C-terminal" evidence="7">
    <location>
        <begin position="351"/>
        <end position="637"/>
    </location>
</feature>
<name>A0AAV9BT95_ACOGR</name>
<protein>
    <recommendedName>
        <fullName evidence="10">U3 small nucleolar RNA-associated protein 6 homolog</fullName>
    </recommendedName>
</protein>
<gene>
    <name evidence="8" type="ORF">QJS04_geneDACA014966</name>
</gene>
<dbReference type="GO" id="GO:0032040">
    <property type="term" value="C:small-subunit processome"/>
    <property type="evidence" value="ECO:0007669"/>
    <property type="project" value="TreeGrafter"/>
</dbReference>
<evidence type="ECO:0000313" key="9">
    <source>
        <dbReference type="Proteomes" id="UP001179952"/>
    </source>
</evidence>
<proteinExistence type="inferred from homology"/>
<comment type="similarity">
    <text evidence="2">Belongs to the UTP6 family.</text>
</comment>
<evidence type="ECO:0000256" key="2">
    <source>
        <dbReference type="ARBA" id="ARBA00010734"/>
    </source>
</evidence>
<dbReference type="EMBL" id="JAUJYN010000001">
    <property type="protein sequence ID" value="KAK1279895.1"/>
    <property type="molecule type" value="Genomic_DNA"/>
</dbReference>
<dbReference type="PANTHER" id="PTHR23271:SF1">
    <property type="entry name" value="U3 SMALL NUCLEOLAR RNA-ASSOCIATED PROTEIN 6 HOMOLOG"/>
    <property type="match status" value="1"/>
</dbReference>
<dbReference type="InterPro" id="IPR011990">
    <property type="entry name" value="TPR-like_helical_dom_sf"/>
</dbReference>
<dbReference type="InterPro" id="IPR013949">
    <property type="entry name" value="Utp6"/>
</dbReference>
<dbReference type="SUPFAM" id="SSF48452">
    <property type="entry name" value="TPR-like"/>
    <property type="match status" value="2"/>
</dbReference>
<dbReference type="PANTHER" id="PTHR23271">
    <property type="entry name" value="HEPATOCELLULAR CARCINOMA-ASSOCIATED ANTIGEN 66"/>
    <property type="match status" value="1"/>
</dbReference>
<evidence type="ECO:0008006" key="10">
    <source>
        <dbReference type="Google" id="ProtNLM"/>
    </source>
</evidence>
<feature type="domain" description="U3 small nucleolar RNA-associated protein 6 N-terminal" evidence="6">
    <location>
        <begin position="9"/>
        <end position="83"/>
    </location>
</feature>
<keyword evidence="5" id="KW-0539">Nucleus</keyword>
<dbReference type="Gene3D" id="1.25.40.10">
    <property type="entry name" value="Tetratricopeptide repeat domain"/>
    <property type="match status" value="3"/>
</dbReference>
<organism evidence="8 9">
    <name type="scientific">Acorus gramineus</name>
    <name type="common">Dwarf sweet flag</name>
    <dbReference type="NCBI Taxonomy" id="55184"/>
    <lineage>
        <taxon>Eukaryota</taxon>
        <taxon>Viridiplantae</taxon>
        <taxon>Streptophyta</taxon>
        <taxon>Embryophyta</taxon>
        <taxon>Tracheophyta</taxon>
        <taxon>Spermatophyta</taxon>
        <taxon>Magnoliopsida</taxon>
        <taxon>Liliopsida</taxon>
        <taxon>Acoraceae</taxon>
        <taxon>Acorus</taxon>
    </lineage>
</organism>
<evidence type="ECO:0000259" key="7">
    <source>
        <dbReference type="Pfam" id="PF24892"/>
    </source>
</evidence>
<evidence type="ECO:0000256" key="4">
    <source>
        <dbReference type="ARBA" id="ARBA00022737"/>
    </source>
</evidence>
<dbReference type="GO" id="GO:0000462">
    <property type="term" value="P:maturation of SSU-rRNA from tricistronic rRNA transcript (SSU-rRNA, 5.8S rRNA, LSU-rRNA)"/>
    <property type="evidence" value="ECO:0007669"/>
    <property type="project" value="InterPro"/>
</dbReference>
<keyword evidence="3" id="KW-0698">rRNA processing</keyword>
<evidence type="ECO:0000256" key="3">
    <source>
        <dbReference type="ARBA" id="ARBA00022552"/>
    </source>
</evidence>
<reference evidence="8" key="1">
    <citation type="journal article" date="2023" name="Nat. Commun.">
        <title>Diploid and tetraploid genomes of Acorus and the evolution of monocots.</title>
        <authorList>
            <person name="Ma L."/>
            <person name="Liu K.W."/>
            <person name="Li Z."/>
            <person name="Hsiao Y.Y."/>
            <person name="Qi Y."/>
            <person name="Fu T."/>
            <person name="Tang G.D."/>
            <person name="Zhang D."/>
            <person name="Sun W.H."/>
            <person name="Liu D.K."/>
            <person name="Li Y."/>
            <person name="Chen G.Z."/>
            <person name="Liu X.D."/>
            <person name="Liao X.Y."/>
            <person name="Jiang Y.T."/>
            <person name="Yu X."/>
            <person name="Hao Y."/>
            <person name="Huang J."/>
            <person name="Zhao X.W."/>
            <person name="Ke S."/>
            <person name="Chen Y.Y."/>
            <person name="Wu W.L."/>
            <person name="Hsu J.L."/>
            <person name="Lin Y.F."/>
            <person name="Huang M.D."/>
            <person name="Li C.Y."/>
            <person name="Huang L."/>
            <person name="Wang Z.W."/>
            <person name="Zhao X."/>
            <person name="Zhong W.Y."/>
            <person name="Peng D.H."/>
            <person name="Ahmad S."/>
            <person name="Lan S."/>
            <person name="Zhang J.S."/>
            <person name="Tsai W.C."/>
            <person name="Van de Peer Y."/>
            <person name="Liu Z.J."/>
        </authorList>
    </citation>
    <scope>NUCLEOTIDE SEQUENCE</scope>
    <source>
        <strain evidence="8">SCP</strain>
    </source>
</reference>
<evidence type="ECO:0000256" key="1">
    <source>
        <dbReference type="ARBA" id="ARBA00004604"/>
    </source>
</evidence>
<dbReference type="GO" id="GO:0030515">
    <property type="term" value="F:snoRNA binding"/>
    <property type="evidence" value="ECO:0007669"/>
    <property type="project" value="InterPro"/>
</dbReference>
<dbReference type="GO" id="GO:0034388">
    <property type="term" value="C:Pwp2p-containing subcomplex of 90S preribosome"/>
    <property type="evidence" value="ECO:0007669"/>
    <property type="project" value="TreeGrafter"/>
</dbReference>
<dbReference type="Proteomes" id="UP001179952">
    <property type="component" value="Unassembled WGS sequence"/>
</dbReference>
<evidence type="ECO:0000256" key="5">
    <source>
        <dbReference type="ARBA" id="ARBA00023242"/>
    </source>
</evidence>
<comment type="subcellular location">
    <subcellularLocation>
        <location evidence="1">Nucleus</location>
        <location evidence="1">Nucleolus</location>
    </subcellularLocation>
</comment>
<accession>A0AAV9BT95</accession>
<keyword evidence="4" id="KW-0677">Repeat</keyword>
<sequence length="649" mass="76161">MADVVQYRLERMVEELDDMERRRLFSRPEIDEIVRRRRDFEYRLKRRRPIRQDFLDYVDYESKVDHLRRLRKSVMAAELRRNNKRWKRSLSDFAGVRRIVDIYRLATIKFKGDMDLWFRYLEFCRWKRHGAMRKVLAKAIRYHPKVPGLWIYAAAWEFDCNLNVTSARSLMQSGLRACPNSENLWVEYLRMELTYLNKLKARKAALGEDSGKENKTVETDENAKQWKEDNIDLFMPLSEKENVEGFDPQEQNVGKKTDAFQERSSHVFQTIYHGAVEAIPSSMNLCKRFVEILDDVELSQSDKLREEIMEDIRNRFSQKEDYWDWLAKLQIRNCKMDKELTREEILGMLHKAVQVYEEALEILPSAKMFSVYAEFLMDTIFPEDDDIQSSIFMNIKDDSLEFSSHMMELYQKAESSGCINEDLAYRYVSFLVRMDRQDEASKLSEKLCNGELSDSAKMWVLRISIEMKCMTNKSVSLGKNDLQSIFDLLGHALTRIEIPEADCLWLMGVKYFSNKKKFFEKLVSNFIMVLAKAPLSDSGHSISSAIVNCIMQRDGIAGAREMYKRVVPWKMMKKHLERNLAFISDNDSLVNARKLFESALSIYNQHGGLWQDYHSMELKVGSSETANAVYWCARKTLGDASWLSALRSS</sequence>
<dbReference type="InterPro" id="IPR056907">
    <property type="entry name" value="UTP6_C"/>
</dbReference>